<dbReference type="AlphaFoldDB" id="A0A1F5ZST9"/>
<dbReference type="EMBL" id="MFJE01000005">
    <property type="protein sequence ID" value="OGG15177.1"/>
    <property type="molecule type" value="Genomic_DNA"/>
</dbReference>
<proteinExistence type="predicted"/>
<reference evidence="1 2" key="1">
    <citation type="journal article" date="2016" name="Nat. Commun.">
        <title>Thousands of microbial genomes shed light on interconnected biogeochemical processes in an aquifer system.</title>
        <authorList>
            <person name="Anantharaman K."/>
            <person name="Brown C.T."/>
            <person name="Hug L.A."/>
            <person name="Sharon I."/>
            <person name="Castelle C.J."/>
            <person name="Probst A.J."/>
            <person name="Thomas B.C."/>
            <person name="Singh A."/>
            <person name="Wilkins M.J."/>
            <person name="Karaoz U."/>
            <person name="Brodie E.L."/>
            <person name="Williams K.H."/>
            <person name="Hubbard S.S."/>
            <person name="Banfield J.F."/>
        </authorList>
    </citation>
    <scope>NUCLEOTIDE SEQUENCE [LARGE SCALE GENOMIC DNA]</scope>
</reference>
<sequence length="221" mass="25178">MLTIADSVEKIINDSPYLEEALRSGLINLSSLARHIQTEVEGRTKKTVKTGAIIMALKRLSSSIKKKNTQLTELFSNLGDMTVRSNLVEYTFANSDSLIDKQRHLYHSLQDSKEIFFNVSTGVYETTVIISKRAEKELQKVFKDEKLNSRFDNLSSITIMLPPDNVTIPGIYYTILKFLAWRNINLIEAFSTANEMTLFFTEENIEKAFAVLKGIKSEIRQ</sequence>
<comment type="caution">
    <text evidence="1">The sequence shown here is derived from an EMBL/GenBank/DDBJ whole genome shotgun (WGS) entry which is preliminary data.</text>
</comment>
<name>A0A1F5ZST9_9BACT</name>
<dbReference type="STRING" id="1798375.A2773_04800"/>
<evidence type="ECO:0000313" key="1">
    <source>
        <dbReference type="EMBL" id="OGG15177.1"/>
    </source>
</evidence>
<gene>
    <name evidence="1" type="ORF">A2773_04800</name>
</gene>
<accession>A0A1F5ZST9</accession>
<organism evidence="1 2">
    <name type="scientific">Candidatus Gottesmanbacteria bacterium RIFCSPHIGHO2_01_FULL_39_10</name>
    <dbReference type="NCBI Taxonomy" id="1798375"/>
    <lineage>
        <taxon>Bacteria</taxon>
        <taxon>Candidatus Gottesmaniibacteriota</taxon>
    </lineage>
</organism>
<protein>
    <recommendedName>
        <fullName evidence="3">Aspartate kinase</fullName>
    </recommendedName>
</protein>
<evidence type="ECO:0000313" key="2">
    <source>
        <dbReference type="Proteomes" id="UP000177383"/>
    </source>
</evidence>
<evidence type="ECO:0008006" key="3">
    <source>
        <dbReference type="Google" id="ProtNLM"/>
    </source>
</evidence>
<dbReference type="Proteomes" id="UP000177383">
    <property type="component" value="Unassembled WGS sequence"/>
</dbReference>